<dbReference type="PANTHER" id="PTHR23026">
    <property type="entry name" value="NADPH NITROREDUCTASE"/>
    <property type="match status" value="1"/>
</dbReference>
<dbReference type="InterPro" id="IPR000415">
    <property type="entry name" value="Nitroreductase-like"/>
</dbReference>
<dbReference type="EMBL" id="FXTO01000011">
    <property type="protein sequence ID" value="SMO72685.1"/>
    <property type="molecule type" value="Genomic_DNA"/>
</dbReference>
<dbReference type="InterPro" id="IPR029479">
    <property type="entry name" value="Nitroreductase"/>
</dbReference>
<sequence>MTTDFETFNALMHKRHSCRGFLPDQVPQDVIEKITQAAGRVPTWCNSQPWHMNVTRGTETDRFRDAIFAAASTGSPAPDMEWPKQYVGVYQDRRRTCGLQLYDAVGVTRGDRAASGQQMMENFRLFGAPHVAIVTSEVDLGPYGAMDCGGFIAAFTVAAEAAGVASIAQAAIAAHAPTVRDFFGIPENRLILCAISFGYEDKSHPANAFRTDRADLSEVIDWRG</sequence>
<dbReference type="Pfam" id="PF00881">
    <property type="entry name" value="Nitroreductase"/>
    <property type="match status" value="1"/>
</dbReference>
<dbReference type="PANTHER" id="PTHR23026:SF90">
    <property type="entry name" value="IODOTYROSINE DEIODINASE 1"/>
    <property type="match status" value="1"/>
</dbReference>
<keyword evidence="3" id="KW-0560">Oxidoreductase</keyword>
<protein>
    <submittedName>
        <fullName evidence="5">Nitroreductase</fullName>
    </submittedName>
</protein>
<keyword evidence="1" id="KW-0285">Flavoprotein</keyword>
<dbReference type="SUPFAM" id="SSF55469">
    <property type="entry name" value="FMN-dependent nitroreductase-like"/>
    <property type="match status" value="1"/>
</dbReference>
<dbReference type="OrthoDB" id="9802510at2"/>
<evidence type="ECO:0000256" key="1">
    <source>
        <dbReference type="ARBA" id="ARBA00022630"/>
    </source>
</evidence>
<dbReference type="GO" id="GO:0016491">
    <property type="term" value="F:oxidoreductase activity"/>
    <property type="evidence" value="ECO:0007669"/>
    <property type="project" value="UniProtKB-KW"/>
</dbReference>
<reference evidence="5 6" key="1">
    <citation type="submission" date="2017-05" db="EMBL/GenBank/DDBJ databases">
        <authorList>
            <person name="Varghese N."/>
            <person name="Submissions S."/>
        </authorList>
    </citation>
    <scope>NUCLEOTIDE SEQUENCE [LARGE SCALE GENOMIC DNA]</scope>
    <source>
        <strain evidence="5 6">DSM 29506</strain>
    </source>
</reference>
<evidence type="ECO:0000256" key="2">
    <source>
        <dbReference type="ARBA" id="ARBA00022643"/>
    </source>
</evidence>
<evidence type="ECO:0000259" key="4">
    <source>
        <dbReference type="Pfam" id="PF00881"/>
    </source>
</evidence>
<keyword evidence="6" id="KW-1185">Reference proteome</keyword>
<gene>
    <name evidence="5" type="ORF">SAMN06265173_11199</name>
</gene>
<evidence type="ECO:0000313" key="5">
    <source>
        <dbReference type="EMBL" id="SMO72685.1"/>
    </source>
</evidence>
<proteinExistence type="predicted"/>
<name>A0A521DM56_9RHOB</name>
<evidence type="ECO:0000313" key="6">
    <source>
        <dbReference type="Proteomes" id="UP000316030"/>
    </source>
</evidence>
<accession>A0A521DM56</accession>
<dbReference type="RefSeq" id="WP_142493378.1">
    <property type="nucleotide sequence ID" value="NZ_FXTO01000011.1"/>
</dbReference>
<dbReference type="Proteomes" id="UP000316030">
    <property type="component" value="Unassembled WGS sequence"/>
</dbReference>
<feature type="domain" description="Nitroreductase" evidence="4">
    <location>
        <begin position="14"/>
        <end position="199"/>
    </location>
</feature>
<dbReference type="AlphaFoldDB" id="A0A521DM56"/>
<evidence type="ECO:0000256" key="3">
    <source>
        <dbReference type="ARBA" id="ARBA00023002"/>
    </source>
</evidence>
<organism evidence="5 6">
    <name type="scientific">Thalassovita litoralis</name>
    <dbReference type="NCBI Taxonomy" id="1010611"/>
    <lineage>
        <taxon>Bacteria</taxon>
        <taxon>Pseudomonadati</taxon>
        <taxon>Pseudomonadota</taxon>
        <taxon>Alphaproteobacteria</taxon>
        <taxon>Rhodobacterales</taxon>
        <taxon>Roseobacteraceae</taxon>
        <taxon>Thalassovita</taxon>
    </lineage>
</organism>
<keyword evidence="2" id="KW-0288">FMN</keyword>
<dbReference type="Gene3D" id="3.40.109.10">
    <property type="entry name" value="NADH Oxidase"/>
    <property type="match status" value="1"/>
</dbReference>
<dbReference type="InterPro" id="IPR050627">
    <property type="entry name" value="Nitroreductase/BluB"/>
</dbReference>